<dbReference type="STRING" id="589385.SAMN05421504_112175"/>
<dbReference type="Proteomes" id="UP000199515">
    <property type="component" value="Unassembled WGS sequence"/>
</dbReference>
<accession>A0A1H3S293</accession>
<evidence type="ECO:0000313" key="1">
    <source>
        <dbReference type="EMBL" id="SDZ32032.1"/>
    </source>
</evidence>
<reference evidence="1 2" key="1">
    <citation type="submission" date="2016-10" db="EMBL/GenBank/DDBJ databases">
        <authorList>
            <person name="de Groot N.N."/>
        </authorList>
    </citation>
    <scope>NUCLEOTIDE SEQUENCE [LARGE SCALE GENOMIC DNA]</scope>
    <source>
        <strain evidence="1 2">CPCC 202699</strain>
    </source>
</reference>
<evidence type="ECO:0000313" key="2">
    <source>
        <dbReference type="Proteomes" id="UP000199515"/>
    </source>
</evidence>
<dbReference type="RefSeq" id="WP_218134973.1">
    <property type="nucleotide sequence ID" value="NZ_FNON01000012.1"/>
</dbReference>
<dbReference type="EMBL" id="FNON01000012">
    <property type="protein sequence ID" value="SDZ32032.1"/>
    <property type="molecule type" value="Genomic_DNA"/>
</dbReference>
<proteinExistence type="predicted"/>
<protein>
    <submittedName>
        <fullName evidence="1">Uncharacterized protein</fullName>
    </submittedName>
</protein>
<dbReference type="AlphaFoldDB" id="A0A1H3S293"/>
<keyword evidence="2" id="KW-1185">Reference proteome</keyword>
<sequence length="90" mass="9552">MAEFDELFTTLRGIARKGSTRLRIELEPAPQVAEKAAGLAMREIGCCSFFTFTLTAATGELQLDITVPATQAPILDALHTRATTAAGSPT</sequence>
<gene>
    <name evidence="1" type="ORF">SAMN05421504_112175</name>
</gene>
<organism evidence="1 2">
    <name type="scientific">Amycolatopsis xylanica</name>
    <dbReference type="NCBI Taxonomy" id="589385"/>
    <lineage>
        <taxon>Bacteria</taxon>
        <taxon>Bacillati</taxon>
        <taxon>Actinomycetota</taxon>
        <taxon>Actinomycetes</taxon>
        <taxon>Pseudonocardiales</taxon>
        <taxon>Pseudonocardiaceae</taxon>
        <taxon>Amycolatopsis</taxon>
    </lineage>
</organism>
<name>A0A1H3S293_9PSEU</name>